<dbReference type="InterPro" id="IPR009057">
    <property type="entry name" value="Homeodomain-like_sf"/>
</dbReference>
<dbReference type="SUPFAM" id="SSF52540">
    <property type="entry name" value="P-loop containing nucleoside triphosphate hydrolases"/>
    <property type="match status" value="1"/>
</dbReference>
<dbReference type="PRINTS" id="PR01590">
    <property type="entry name" value="HTHFIS"/>
</dbReference>
<evidence type="ECO:0000313" key="9">
    <source>
        <dbReference type="EMBL" id="BAW80608.1"/>
    </source>
</evidence>
<dbReference type="SMART" id="SM00448">
    <property type="entry name" value="REC"/>
    <property type="match status" value="1"/>
</dbReference>
<dbReference type="RefSeq" id="WP_096527132.1">
    <property type="nucleotide sequence ID" value="NZ_AP014836.1"/>
</dbReference>
<evidence type="ECO:0000259" key="8">
    <source>
        <dbReference type="PROSITE" id="PS50110"/>
    </source>
</evidence>
<name>A0A1Q2SN88_9GAMM</name>
<dbReference type="Gene3D" id="1.10.10.60">
    <property type="entry name" value="Homeodomain-like"/>
    <property type="match status" value="1"/>
</dbReference>
<dbReference type="CDD" id="cd00009">
    <property type="entry name" value="AAA"/>
    <property type="match status" value="1"/>
</dbReference>
<dbReference type="PANTHER" id="PTHR32071:SF113">
    <property type="entry name" value="ALGINATE BIOSYNTHESIS TRANSCRIPTIONAL REGULATORY PROTEIN ALGB"/>
    <property type="match status" value="1"/>
</dbReference>
<dbReference type="InterPro" id="IPR003593">
    <property type="entry name" value="AAA+_ATPase"/>
</dbReference>
<dbReference type="GO" id="GO:0005524">
    <property type="term" value="F:ATP binding"/>
    <property type="evidence" value="ECO:0007669"/>
    <property type="project" value="UniProtKB-KW"/>
</dbReference>
<dbReference type="Gene3D" id="1.10.8.60">
    <property type="match status" value="1"/>
</dbReference>
<dbReference type="GO" id="GO:0006355">
    <property type="term" value="P:regulation of DNA-templated transcription"/>
    <property type="evidence" value="ECO:0007669"/>
    <property type="project" value="InterPro"/>
</dbReference>
<dbReference type="InterPro" id="IPR058031">
    <property type="entry name" value="AAA_lid_NorR"/>
</dbReference>
<dbReference type="InterPro" id="IPR011006">
    <property type="entry name" value="CheY-like_superfamily"/>
</dbReference>
<keyword evidence="4" id="KW-0238">DNA-binding</keyword>
<dbReference type="InterPro" id="IPR002078">
    <property type="entry name" value="Sigma_54_int"/>
</dbReference>
<dbReference type="PROSITE" id="PS50045">
    <property type="entry name" value="SIGMA54_INTERACT_4"/>
    <property type="match status" value="1"/>
</dbReference>
<dbReference type="Proteomes" id="UP000243679">
    <property type="component" value="Chromosome"/>
</dbReference>
<keyword evidence="2" id="KW-0067">ATP-binding</keyword>
<dbReference type="GO" id="GO:0043565">
    <property type="term" value="F:sequence-specific DNA binding"/>
    <property type="evidence" value="ECO:0007669"/>
    <property type="project" value="InterPro"/>
</dbReference>
<dbReference type="SMART" id="SM00382">
    <property type="entry name" value="AAA"/>
    <property type="match status" value="1"/>
</dbReference>
<dbReference type="Pfam" id="PF00072">
    <property type="entry name" value="Response_reg"/>
    <property type="match status" value="1"/>
</dbReference>
<dbReference type="Gene3D" id="3.40.50.2300">
    <property type="match status" value="1"/>
</dbReference>
<dbReference type="AlphaFoldDB" id="A0A1Q2SN88"/>
<evidence type="ECO:0000256" key="6">
    <source>
        <dbReference type="PROSITE-ProRule" id="PRU00169"/>
    </source>
</evidence>
<gene>
    <name evidence="9" type="ORF">TAO_1238</name>
</gene>
<feature type="domain" description="Sigma-54 factor interaction" evidence="7">
    <location>
        <begin position="145"/>
        <end position="374"/>
    </location>
</feature>
<dbReference type="GO" id="GO:0000160">
    <property type="term" value="P:phosphorelay signal transduction system"/>
    <property type="evidence" value="ECO:0007669"/>
    <property type="project" value="InterPro"/>
</dbReference>
<evidence type="ECO:0000259" key="7">
    <source>
        <dbReference type="PROSITE" id="PS50045"/>
    </source>
</evidence>
<evidence type="ECO:0000256" key="1">
    <source>
        <dbReference type="ARBA" id="ARBA00022741"/>
    </source>
</evidence>
<dbReference type="Pfam" id="PF00158">
    <property type="entry name" value="Sigma54_activat"/>
    <property type="match status" value="1"/>
</dbReference>
<dbReference type="PROSITE" id="PS50110">
    <property type="entry name" value="RESPONSE_REGULATORY"/>
    <property type="match status" value="1"/>
</dbReference>
<dbReference type="NCBIfam" id="TIGR02915">
    <property type="entry name" value="PEP_resp_reg"/>
    <property type="match status" value="1"/>
</dbReference>
<feature type="domain" description="Response regulatory" evidence="8">
    <location>
        <begin position="6"/>
        <end position="123"/>
    </location>
</feature>
<evidence type="ECO:0000313" key="10">
    <source>
        <dbReference type="Proteomes" id="UP000243679"/>
    </source>
</evidence>
<proteinExistence type="predicted"/>
<dbReference type="InterPro" id="IPR025943">
    <property type="entry name" value="Sigma_54_int_dom_ATP-bd_2"/>
</dbReference>
<feature type="modified residue" description="4-aspartylphosphate" evidence="6">
    <location>
        <position position="53"/>
    </location>
</feature>
<dbReference type="InterPro" id="IPR001789">
    <property type="entry name" value="Sig_transdc_resp-reg_receiver"/>
</dbReference>
<dbReference type="KEGG" id="ntt:TAO_1238"/>
<keyword evidence="10" id="KW-1185">Reference proteome</keyword>
<dbReference type="OrthoDB" id="9804019at2"/>
<dbReference type="PROSITE" id="PS00676">
    <property type="entry name" value="SIGMA54_INTERACT_2"/>
    <property type="match status" value="1"/>
</dbReference>
<evidence type="ECO:0000256" key="5">
    <source>
        <dbReference type="ARBA" id="ARBA00023163"/>
    </source>
</evidence>
<sequence>MSDKKNLLIVEDDLGLQKQLQWSFSDYEIATAEDRQGAIALVRRHELPVVTLDLGLPPDPGGVSEGMATLREILTIAPYTKIIVITGNDSREHAVRAVGAGAYDFYSKPIDPSTLKLIIDRAYQLYGLEMENRCLRADRFPLEGIIAVSPEMMKVCHTVEKIAPTDVTALILGESGTGKEVIARSLHKMSHRNNQAFLAINCAAIPENLLESELFGYEKGAFTGAVRQNRGKIEYADKGTLFLDEIGDLPQGLQAKLLRFLQERVIERVGGREEIPVNARVICATNQNLEKLISLDQFREDLYYRISEITITLPPLRKRLGDAVAIARVLLDRFAQTYSKAIRGFTDDAVTAIERYSWPGNVRELENCIKRVVVMAEGSRITAKDLGLSISVEQENLSLNLRQIREHSEREALSRAVAIVNGNLSRAAELLGITRPTLYALLDKYEMRS</sequence>
<dbReference type="EMBL" id="AP014836">
    <property type="protein sequence ID" value="BAW80608.1"/>
    <property type="molecule type" value="Genomic_DNA"/>
</dbReference>
<keyword evidence="6" id="KW-0597">Phosphoprotein</keyword>
<reference evidence="9 10" key="1">
    <citation type="journal article" date="2017" name="ISME J.">
        <title>An acid-tolerant ammonia-oxidizing ?-proteobacterium from soil.</title>
        <authorList>
            <person name="Hayatsu M."/>
            <person name="Tago K."/>
            <person name="Uchiyama I."/>
            <person name="Toyoda A."/>
            <person name="Wang Y."/>
            <person name="Shimomura Y."/>
            <person name="Okubo T."/>
            <person name="Kurisu F."/>
            <person name="Hirono Y."/>
            <person name="Nonaka K."/>
            <person name="Akiyama H."/>
            <person name="Itoh T."/>
            <person name="Takami H."/>
        </authorList>
    </citation>
    <scope>NUCLEOTIDE SEQUENCE [LARGE SCALE GENOMIC DNA]</scope>
    <source>
        <strain evidence="9 10">TAO100</strain>
    </source>
</reference>
<protein>
    <submittedName>
        <fullName evidence="9">Fis family two component sigma54 specific transcriptional regulator</fullName>
    </submittedName>
</protein>
<dbReference type="PROSITE" id="PS00688">
    <property type="entry name" value="SIGMA54_INTERACT_3"/>
    <property type="match status" value="1"/>
</dbReference>
<dbReference type="SUPFAM" id="SSF52172">
    <property type="entry name" value="CheY-like"/>
    <property type="match status" value="1"/>
</dbReference>
<dbReference type="InterPro" id="IPR014264">
    <property type="entry name" value="PEP-CTERM_resp_reg"/>
</dbReference>
<dbReference type="InterPro" id="IPR002197">
    <property type="entry name" value="HTH_Fis"/>
</dbReference>
<organism evidence="9 10">
    <name type="scientific">Candidatus Nitrosoglobus terrae</name>
    <dbReference type="NCBI Taxonomy" id="1630141"/>
    <lineage>
        <taxon>Bacteria</taxon>
        <taxon>Pseudomonadati</taxon>
        <taxon>Pseudomonadota</taxon>
        <taxon>Gammaproteobacteria</taxon>
        <taxon>Chromatiales</taxon>
        <taxon>Chromatiaceae</taxon>
        <taxon>Candidatus Nitrosoglobus</taxon>
    </lineage>
</organism>
<accession>A0A1Q2SN88</accession>
<dbReference type="SUPFAM" id="SSF46689">
    <property type="entry name" value="Homeodomain-like"/>
    <property type="match status" value="1"/>
</dbReference>
<dbReference type="InterPro" id="IPR025944">
    <property type="entry name" value="Sigma_54_int_dom_CS"/>
</dbReference>
<evidence type="ECO:0000256" key="4">
    <source>
        <dbReference type="ARBA" id="ARBA00023125"/>
    </source>
</evidence>
<evidence type="ECO:0000256" key="3">
    <source>
        <dbReference type="ARBA" id="ARBA00023015"/>
    </source>
</evidence>
<dbReference type="Pfam" id="PF25601">
    <property type="entry name" value="AAA_lid_14"/>
    <property type="match status" value="1"/>
</dbReference>
<dbReference type="FunFam" id="3.40.50.300:FF:000006">
    <property type="entry name" value="DNA-binding transcriptional regulator NtrC"/>
    <property type="match status" value="1"/>
</dbReference>
<dbReference type="PANTHER" id="PTHR32071">
    <property type="entry name" value="TRANSCRIPTIONAL REGULATORY PROTEIN"/>
    <property type="match status" value="1"/>
</dbReference>
<keyword evidence="5" id="KW-0804">Transcription</keyword>
<dbReference type="Gene3D" id="3.40.50.300">
    <property type="entry name" value="P-loop containing nucleotide triphosphate hydrolases"/>
    <property type="match status" value="1"/>
</dbReference>
<keyword evidence="3" id="KW-0805">Transcription regulation</keyword>
<evidence type="ECO:0000256" key="2">
    <source>
        <dbReference type="ARBA" id="ARBA00022840"/>
    </source>
</evidence>
<dbReference type="InterPro" id="IPR027417">
    <property type="entry name" value="P-loop_NTPase"/>
</dbReference>
<dbReference type="Pfam" id="PF02954">
    <property type="entry name" value="HTH_8"/>
    <property type="match status" value="1"/>
</dbReference>
<keyword evidence="1" id="KW-0547">Nucleotide-binding</keyword>